<dbReference type="PANTHER" id="PTHR24305:SF29">
    <property type="entry name" value="BENZOATE-PARA-HYDROXYLASE"/>
    <property type="match status" value="1"/>
</dbReference>
<evidence type="ECO:0000256" key="7">
    <source>
        <dbReference type="ARBA" id="ARBA00023033"/>
    </source>
</evidence>
<evidence type="ECO:0000256" key="5">
    <source>
        <dbReference type="ARBA" id="ARBA00023002"/>
    </source>
</evidence>
<dbReference type="eggNOG" id="KOG0158">
    <property type="taxonomic scope" value="Eukaryota"/>
</dbReference>
<dbReference type="EMBL" id="KB705477">
    <property type="protein sequence ID" value="EMR72307.1"/>
    <property type="molecule type" value="Genomic_DNA"/>
</dbReference>
<dbReference type="PRINTS" id="PR00463">
    <property type="entry name" value="EP450I"/>
</dbReference>
<evidence type="ECO:0000256" key="4">
    <source>
        <dbReference type="ARBA" id="ARBA00022723"/>
    </source>
</evidence>
<comment type="cofactor">
    <cofactor evidence="1 8">
        <name>heme</name>
        <dbReference type="ChEBI" id="CHEBI:30413"/>
    </cofactor>
</comment>
<dbReference type="OMA" id="WIENMEH"/>
<dbReference type="SUPFAM" id="SSF48264">
    <property type="entry name" value="Cytochrome P450"/>
    <property type="match status" value="1"/>
</dbReference>
<evidence type="ECO:0000313" key="10">
    <source>
        <dbReference type="Proteomes" id="UP000012174"/>
    </source>
</evidence>
<evidence type="ECO:0000256" key="8">
    <source>
        <dbReference type="PIRSR" id="PIRSR602401-1"/>
    </source>
</evidence>
<evidence type="ECO:0000256" key="3">
    <source>
        <dbReference type="ARBA" id="ARBA00022617"/>
    </source>
</evidence>
<gene>
    <name evidence="9" type="ORF">UCREL1_643</name>
</gene>
<accession>M7T6P3</accession>
<keyword evidence="5" id="KW-0560">Oxidoreductase</keyword>
<sequence>MGRLRTSGRSPYALAELHNRYGPVVRIGPNEVSCIGSAAFREAYGHRSGKGGPLPRDQRAVVSRRAFGAISLLQADVPTHARMRRRMNPAFSEKAARAQEPLVASYANALIQRLRETAMEPSPGKEETVRTGQAVNLCQYLAWATFDIQGDLVFGEDVFESLRNRRDHPLPTTVMGFFRALIWIKSLTEIFPMWAFAGLQKLMAALPKRGGKSKGIAETMKEHAVTVRRMVDRRMATGATDHPDYMSFIERENATTGEMLTREEMYANAQVLVTAGSETVATVLSGTLYLLLTHGATLTRLQKEVRSTFASESDVDFAGVARLEYLGAVINEAMRVWHPVATPFVRQVPQGGGEVGGYYVPEGALLGISNYATCRSERYFRDAGKFVPERWLGAPEYADDDRDAFQPFGFGPMSCIGSALGRLETRLLLAKLIWNFDMELMPESRNWIENMEHYMVWQKPPLMVTLRQAQAESDGC</sequence>
<dbReference type="STRING" id="1287681.M7T6P3"/>
<dbReference type="Proteomes" id="UP000012174">
    <property type="component" value="Unassembled WGS sequence"/>
</dbReference>
<dbReference type="Pfam" id="PF00067">
    <property type="entry name" value="p450"/>
    <property type="match status" value="1"/>
</dbReference>
<dbReference type="AlphaFoldDB" id="M7T6P3"/>
<dbReference type="Gene3D" id="1.10.630.10">
    <property type="entry name" value="Cytochrome P450"/>
    <property type="match status" value="1"/>
</dbReference>
<reference evidence="10" key="1">
    <citation type="journal article" date="2013" name="Genome Announc.">
        <title>Draft genome sequence of the grapevine dieback fungus Eutypa lata UCR-EL1.</title>
        <authorList>
            <person name="Blanco-Ulate B."/>
            <person name="Rolshausen P.E."/>
            <person name="Cantu D."/>
        </authorList>
    </citation>
    <scope>NUCLEOTIDE SEQUENCE [LARGE SCALE GENOMIC DNA]</scope>
    <source>
        <strain evidence="10">UCR-EL1</strain>
    </source>
</reference>
<evidence type="ECO:0000313" key="9">
    <source>
        <dbReference type="EMBL" id="EMR72307.1"/>
    </source>
</evidence>
<keyword evidence="3 8" id="KW-0349">Heme</keyword>
<dbReference type="InterPro" id="IPR050121">
    <property type="entry name" value="Cytochrome_P450_monoxygenase"/>
</dbReference>
<dbReference type="InterPro" id="IPR036396">
    <property type="entry name" value="Cyt_P450_sf"/>
</dbReference>
<dbReference type="GO" id="GO:0004497">
    <property type="term" value="F:monooxygenase activity"/>
    <property type="evidence" value="ECO:0007669"/>
    <property type="project" value="UniProtKB-KW"/>
</dbReference>
<keyword evidence="10" id="KW-1185">Reference proteome</keyword>
<dbReference type="OrthoDB" id="1470350at2759"/>
<feature type="binding site" description="axial binding residue" evidence="8">
    <location>
        <position position="415"/>
    </location>
    <ligand>
        <name>heme</name>
        <dbReference type="ChEBI" id="CHEBI:30413"/>
    </ligand>
    <ligandPart>
        <name>Fe</name>
        <dbReference type="ChEBI" id="CHEBI:18248"/>
    </ligandPart>
</feature>
<protein>
    <submittedName>
        <fullName evidence="9">Putative benzoate 4-monooxygenase cytochrome p450 protein</fullName>
    </submittedName>
</protein>
<dbReference type="CDD" id="cd11058">
    <property type="entry name" value="CYP60B-like"/>
    <property type="match status" value="1"/>
</dbReference>
<dbReference type="GO" id="GO:0005506">
    <property type="term" value="F:iron ion binding"/>
    <property type="evidence" value="ECO:0007669"/>
    <property type="project" value="InterPro"/>
</dbReference>
<dbReference type="InterPro" id="IPR002401">
    <property type="entry name" value="Cyt_P450_E_grp-I"/>
</dbReference>
<evidence type="ECO:0000256" key="2">
    <source>
        <dbReference type="ARBA" id="ARBA00010617"/>
    </source>
</evidence>
<name>M7T6P3_EUTLA</name>
<evidence type="ECO:0000256" key="6">
    <source>
        <dbReference type="ARBA" id="ARBA00023004"/>
    </source>
</evidence>
<dbReference type="GO" id="GO:0020037">
    <property type="term" value="F:heme binding"/>
    <property type="evidence" value="ECO:0007669"/>
    <property type="project" value="InterPro"/>
</dbReference>
<keyword evidence="4 8" id="KW-0479">Metal-binding</keyword>
<dbReference type="InterPro" id="IPR001128">
    <property type="entry name" value="Cyt_P450"/>
</dbReference>
<keyword evidence="7 9" id="KW-0503">Monooxygenase</keyword>
<evidence type="ECO:0000256" key="1">
    <source>
        <dbReference type="ARBA" id="ARBA00001971"/>
    </source>
</evidence>
<keyword evidence="6 8" id="KW-0408">Iron</keyword>
<dbReference type="PRINTS" id="PR00385">
    <property type="entry name" value="P450"/>
</dbReference>
<dbReference type="GO" id="GO:0016705">
    <property type="term" value="F:oxidoreductase activity, acting on paired donors, with incorporation or reduction of molecular oxygen"/>
    <property type="evidence" value="ECO:0007669"/>
    <property type="project" value="InterPro"/>
</dbReference>
<dbReference type="HOGENOM" id="CLU_001570_14_11_1"/>
<dbReference type="KEGG" id="ela:UCREL1_643"/>
<comment type="similarity">
    <text evidence="2">Belongs to the cytochrome P450 family.</text>
</comment>
<dbReference type="PANTHER" id="PTHR24305">
    <property type="entry name" value="CYTOCHROME P450"/>
    <property type="match status" value="1"/>
</dbReference>
<proteinExistence type="inferred from homology"/>
<organism evidence="9 10">
    <name type="scientific">Eutypa lata (strain UCR-EL1)</name>
    <name type="common">Grapevine dieback disease fungus</name>
    <name type="synonym">Eutypa armeniacae</name>
    <dbReference type="NCBI Taxonomy" id="1287681"/>
    <lineage>
        <taxon>Eukaryota</taxon>
        <taxon>Fungi</taxon>
        <taxon>Dikarya</taxon>
        <taxon>Ascomycota</taxon>
        <taxon>Pezizomycotina</taxon>
        <taxon>Sordariomycetes</taxon>
        <taxon>Xylariomycetidae</taxon>
        <taxon>Xylariales</taxon>
        <taxon>Diatrypaceae</taxon>
        <taxon>Eutypa</taxon>
    </lineage>
</organism>